<keyword evidence="1" id="KW-0732">Signal</keyword>
<feature type="signal peptide" evidence="1">
    <location>
        <begin position="1"/>
        <end position="26"/>
    </location>
</feature>
<name>A0A0J1G4D8_9BURK</name>
<dbReference type="EMBL" id="AEJF01000056">
    <property type="protein sequence ID" value="KLU27048.1"/>
    <property type="molecule type" value="Genomic_DNA"/>
</dbReference>
<reference evidence="2 3" key="1">
    <citation type="journal article" date="2015" name="Genome Announc.">
        <title>Draft Genome Sequence of Burkholderia sp. Strain PML1(12), an Ectomycorrhizosphere-Inhabiting Bacterium with Effective Mineral-Weathering Ability.</title>
        <authorList>
            <person name="Uroz S."/>
            <person name="Oger P."/>
        </authorList>
    </citation>
    <scope>NUCLEOTIDE SEQUENCE [LARGE SCALE GENOMIC DNA]</scope>
    <source>
        <strain evidence="3">PML1(12)</strain>
    </source>
</reference>
<keyword evidence="3" id="KW-1185">Reference proteome</keyword>
<feature type="chain" id="PRO_5005251718" evidence="1">
    <location>
        <begin position="27"/>
        <end position="143"/>
    </location>
</feature>
<dbReference type="InterPro" id="IPR059225">
    <property type="entry name" value="BspC"/>
</dbReference>
<dbReference type="RefSeq" id="WP_047845833.1">
    <property type="nucleotide sequence ID" value="NZ_AEJF01000056.1"/>
</dbReference>
<comment type="caution">
    <text evidence="2">The sequence shown here is derived from an EMBL/GenBank/DDBJ whole genome shotgun (WGS) entry which is preliminary data.</text>
</comment>
<proteinExistence type="predicted"/>
<evidence type="ECO:0000256" key="1">
    <source>
        <dbReference type="SAM" id="SignalP"/>
    </source>
</evidence>
<evidence type="ECO:0000313" key="3">
    <source>
        <dbReference type="Proteomes" id="UP000035963"/>
    </source>
</evidence>
<accession>A0A0J1G4D8</accession>
<sequence length="143" mass="15890">MKKLNSTPAALIALLLAASVYQLGHAQETPDPSQEDYAYLKRMHVPDPVIRCVAAFDRWVALTPKYDTFIVPDRRVLSAKVDDDTTLFSAGNPIPVDEVIIMRAFAKARGESQWTRVDSRCGVRDGRVVGVSLTPNVRPKIVR</sequence>
<gene>
    <name evidence="2" type="ORF">EOS_06785</name>
</gene>
<dbReference type="NCBIfam" id="NF047384">
    <property type="entry name" value="BspC_dom"/>
    <property type="match status" value="1"/>
</dbReference>
<dbReference type="PATRIC" id="fig|908627.4.peg.1504"/>
<dbReference type="OrthoDB" id="9007204at2"/>
<dbReference type="Proteomes" id="UP000035963">
    <property type="component" value="Unassembled WGS sequence"/>
</dbReference>
<evidence type="ECO:0000313" key="2">
    <source>
        <dbReference type="EMBL" id="KLU27048.1"/>
    </source>
</evidence>
<organism evidence="2 3">
    <name type="scientific">Caballeronia mineralivorans PML1(12)</name>
    <dbReference type="NCBI Taxonomy" id="908627"/>
    <lineage>
        <taxon>Bacteria</taxon>
        <taxon>Pseudomonadati</taxon>
        <taxon>Pseudomonadota</taxon>
        <taxon>Betaproteobacteria</taxon>
        <taxon>Burkholderiales</taxon>
        <taxon>Burkholderiaceae</taxon>
        <taxon>Caballeronia</taxon>
    </lineage>
</organism>
<dbReference type="AlphaFoldDB" id="A0A0J1G4D8"/>
<protein>
    <submittedName>
        <fullName evidence="2">Uncharacterized protein</fullName>
    </submittedName>
</protein>